<gene>
    <name evidence="1" type="ORF">HMPREF9134_00679</name>
</gene>
<proteinExistence type="predicted"/>
<dbReference type="AlphaFoldDB" id="L1NGA4"/>
<evidence type="ECO:0000313" key="1">
    <source>
        <dbReference type="EMBL" id="EKY02290.1"/>
    </source>
</evidence>
<organism evidence="1 2">
    <name type="scientific">Porphyromonas catoniae F0037</name>
    <dbReference type="NCBI Taxonomy" id="1127696"/>
    <lineage>
        <taxon>Bacteria</taxon>
        <taxon>Pseudomonadati</taxon>
        <taxon>Bacteroidota</taxon>
        <taxon>Bacteroidia</taxon>
        <taxon>Bacteroidales</taxon>
        <taxon>Porphyromonadaceae</taxon>
        <taxon>Porphyromonas</taxon>
    </lineage>
</organism>
<dbReference type="Proteomes" id="UP000010408">
    <property type="component" value="Unassembled WGS sequence"/>
</dbReference>
<accession>L1NGA4</accession>
<reference evidence="1 2" key="1">
    <citation type="submission" date="2012-05" db="EMBL/GenBank/DDBJ databases">
        <authorList>
            <person name="Weinstock G."/>
            <person name="Sodergren E."/>
            <person name="Lobos E.A."/>
            <person name="Fulton L."/>
            <person name="Fulton R."/>
            <person name="Courtney L."/>
            <person name="Fronick C."/>
            <person name="O'Laughlin M."/>
            <person name="Godfrey J."/>
            <person name="Wilson R.M."/>
            <person name="Miner T."/>
            <person name="Farmer C."/>
            <person name="Delehaunty K."/>
            <person name="Cordes M."/>
            <person name="Minx P."/>
            <person name="Tomlinson C."/>
            <person name="Chen J."/>
            <person name="Wollam A."/>
            <person name="Pepin K.H."/>
            <person name="Bhonagiri V."/>
            <person name="Zhang X."/>
            <person name="Suruliraj S."/>
            <person name="Warren W."/>
            <person name="Mitreva M."/>
            <person name="Mardis E.R."/>
            <person name="Wilson R.K."/>
        </authorList>
    </citation>
    <scope>NUCLEOTIDE SEQUENCE [LARGE SCALE GENOMIC DNA]</scope>
    <source>
        <strain evidence="1 2">F0037</strain>
    </source>
</reference>
<comment type="caution">
    <text evidence="1">The sequence shown here is derived from an EMBL/GenBank/DDBJ whole genome shotgun (WGS) entry which is preliminary data.</text>
</comment>
<dbReference type="EMBL" id="AMEQ01000018">
    <property type="protein sequence ID" value="EKY02290.1"/>
    <property type="molecule type" value="Genomic_DNA"/>
</dbReference>
<sequence length="46" mass="5511">MYLEHFLFYWDDICTTKMQKTRLRPAPFTNFLTSLPYPLSLIPTKA</sequence>
<evidence type="ECO:0000313" key="2">
    <source>
        <dbReference type="Proteomes" id="UP000010408"/>
    </source>
</evidence>
<name>L1NGA4_9PORP</name>
<dbReference type="PATRIC" id="fig|1127696.3.peg.607"/>
<protein>
    <submittedName>
        <fullName evidence="1">Uncharacterized protein</fullName>
    </submittedName>
</protein>
<dbReference type="STRING" id="1127696.HMPREF9134_00679"/>
<dbReference type="HOGENOM" id="CLU_3187168_0_0_10"/>